<dbReference type="PANTHER" id="PTHR11361:SF34">
    <property type="entry name" value="DNA MISMATCH REPAIR PROTEIN MSH1, MITOCHONDRIAL"/>
    <property type="match status" value="1"/>
</dbReference>
<dbReference type="GO" id="GO:0030983">
    <property type="term" value="F:mismatched DNA binding"/>
    <property type="evidence" value="ECO:0007669"/>
    <property type="project" value="InterPro"/>
</dbReference>
<dbReference type="InterPro" id="IPR016151">
    <property type="entry name" value="DNA_mismatch_repair_MutS_N"/>
</dbReference>
<dbReference type="CDD" id="cd03284">
    <property type="entry name" value="ABC_MutS1"/>
    <property type="match status" value="1"/>
</dbReference>
<dbReference type="Pfam" id="PF05192">
    <property type="entry name" value="MutS_III"/>
    <property type="match status" value="1"/>
</dbReference>
<accession>A0A068R560</accession>
<dbReference type="InterPro" id="IPR007861">
    <property type="entry name" value="DNA_mismatch_repair_MutS_clamp"/>
</dbReference>
<evidence type="ECO:0000256" key="10">
    <source>
        <dbReference type="RuleBase" id="RU003756"/>
    </source>
</evidence>
<comment type="function">
    <text evidence="8 9">This protein is involved in the repair of mismatches in DNA. It is possible that it carries out the mismatch recognition step. This protein has a weak ATPase activity.</text>
</comment>
<evidence type="ECO:0000256" key="2">
    <source>
        <dbReference type="ARBA" id="ARBA00021982"/>
    </source>
</evidence>
<feature type="binding site" evidence="9">
    <location>
        <begin position="621"/>
        <end position="628"/>
    </location>
    <ligand>
        <name>ATP</name>
        <dbReference type="ChEBI" id="CHEBI:30616"/>
    </ligand>
</feature>
<dbReference type="AlphaFoldDB" id="A0A068R560"/>
<dbReference type="FunFam" id="1.10.1420.10:FF:000002">
    <property type="entry name" value="DNA mismatch repair protein MutS"/>
    <property type="match status" value="1"/>
</dbReference>
<feature type="domain" description="DNA mismatch repair proteins mutS family" evidence="11">
    <location>
        <begin position="695"/>
        <end position="711"/>
    </location>
</feature>
<evidence type="ECO:0000256" key="6">
    <source>
        <dbReference type="ARBA" id="ARBA00023125"/>
    </source>
</evidence>
<dbReference type="Gene3D" id="1.10.1420.10">
    <property type="match status" value="2"/>
</dbReference>
<dbReference type="PANTHER" id="PTHR11361">
    <property type="entry name" value="DNA MISMATCH REPAIR PROTEIN MUTS FAMILY MEMBER"/>
    <property type="match status" value="1"/>
</dbReference>
<evidence type="ECO:0000256" key="7">
    <source>
        <dbReference type="ARBA" id="ARBA00023204"/>
    </source>
</evidence>
<comment type="similarity">
    <text evidence="1 9 10">Belongs to the DNA mismatch repair MutS family.</text>
</comment>
<dbReference type="KEGG" id="xpo:XPG1_2760"/>
<keyword evidence="6 9" id="KW-0238">DNA-binding</keyword>
<dbReference type="Pfam" id="PF05190">
    <property type="entry name" value="MutS_IV"/>
    <property type="match status" value="1"/>
</dbReference>
<keyword evidence="3 9" id="KW-0547">Nucleotide-binding</keyword>
<dbReference type="Pfam" id="PF01624">
    <property type="entry name" value="MutS_I"/>
    <property type="match status" value="1"/>
</dbReference>
<dbReference type="Gene3D" id="3.30.420.110">
    <property type="entry name" value="MutS, connector domain"/>
    <property type="match status" value="1"/>
</dbReference>
<evidence type="ECO:0000313" key="12">
    <source>
        <dbReference type="EMBL" id="CDG22412.1"/>
    </source>
</evidence>
<dbReference type="HAMAP" id="MF_00096">
    <property type="entry name" value="MutS"/>
    <property type="match status" value="1"/>
</dbReference>
<dbReference type="SUPFAM" id="SSF48334">
    <property type="entry name" value="DNA repair protein MutS, domain III"/>
    <property type="match status" value="1"/>
</dbReference>
<gene>
    <name evidence="9 12" type="primary">mutS</name>
    <name evidence="12" type="ORF">XPG1_2760</name>
</gene>
<evidence type="ECO:0000256" key="4">
    <source>
        <dbReference type="ARBA" id="ARBA00022763"/>
    </source>
</evidence>
<organism evidence="12 13">
    <name type="scientific">Xenorhabdus poinarii G6</name>
    <dbReference type="NCBI Taxonomy" id="1354304"/>
    <lineage>
        <taxon>Bacteria</taxon>
        <taxon>Pseudomonadati</taxon>
        <taxon>Pseudomonadota</taxon>
        <taxon>Gammaproteobacteria</taxon>
        <taxon>Enterobacterales</taxon>
        <taxon>Morganellaceae</taxon>
        <taxon>Xenorhabdus</taxon>
    </lineage>
</organism>
<dbReference type="SMART" id="SM00533">
    <property type="entry name" value="MUTSd"/>
    <property type="match status" value="1"/>
</dbReference>
<dbReference type="PROSITE" id="PS00486">
    <property type="entry name" value="DNA_MISMATCH_REPAIR_2"/>
    <property type="match status" value="1"/>
</dbReference>
<dbReference type="Gene3D" id="3.40.1170.10">
    <property type="entry name" value="DNA repair protein MutS, domain I"/>
    <property type="match status" value="1"/>
</dbReference>
<dbReference type="NCBIfam" id="TIGR01070">
    <property type="entry name" value="mutS1"/>
    <property type="match status" value="1"/>
</dbReference>
<evidence type="ECO:0000313" key="13">
    <source>
        <dbReference type="Proteomes" id="UP000032735"/>
    </source>
</evidence>
<dbReference type="GO" id="GO:0003684">
    <property type="term" value="F:damaged DNA binding"/>
    <property type="evidence" value="ECO:0007669"/>
    <property type="project" value="UniProtKB-UniRule"/>
</dbReference>
<dbReference type="GO" id="GO:0006298">
    <property type="term" value="P:mismatch repair"/>
    <property type="evidence" value="ECO:0007669"/>
    <property type="project" value="UniProtKB-UniRule"/>
</dbReference>
<evidence type="ECO:0000256" key="9">
    <source>
        <dbReference type="HAMAP-Rule" id="MF_00096"/>
    </source>
</evidence>
<name>A0A068R560_9GAMM</name>
<dbReference type="InterPro" id="IPR005748">
    <property type="entry name" value="DNA_mismatch_repair_MutS"/>
</dbReference>
<dbReference type="InterPro" id="IPR007695">
    <property type="entry name" value="DNA_mismatch_repair_MutS-lik_N"/>
</dbReference>
<dbReference type="InterPro" id="IPR007860">
    <property type="entry name" value="DNA_mmatch_repair_MutS_con_dom"/>
</dbReference>
<protein>
    <recommendedName>
        <fullName evidence="2 9">DNA mismatch repair protein MutS</fullName>
    </recommendedName>
</protein>
<keyword evidence="13" id="KW-1185">Reference proteome</keyword>
<dbReference type="HOGENOM" id="CLU_002472_4_0_6"/>
<dbReference type="InterPro" id="IPR017261">
    <property type="entry name" value="DNA_mismatch_repair_MutS/MSH"/>
</dbReference>
<dbReference type="FunFam" id="3.40.1170.10:FF:000001">
    <property type="entry name" value="DNA mismatch repair protein MutS"/>
    <property type="match status" value="1"/>
</dbReference>
<dbReference type="Pfam" id="PF00488">
    <property type="entry name" value="MutS_V"/>
    <property type="match status" value="1"/>
</dbReference>
<dbReference type="SMART" id="SM00534">
    <property type="entry name" value="MUTSac"/>
    <property type="match status" value="1"/>
</dbReference>
<keyword evidence="7 9" id="KW-0234">DNA repair</keyword>
<dbReference type="Gene3D" id="3.40.50.300">
    <property type="entry name" value="P-loop containing nucleotide triphosphate hydrolases"/>
    <property type="match status" value="1"/>
</dbReference>
<dbReference type="SUPFAM" id="SSF53150">
    <property type="entry name" value="DNA repair protein MutS, domain II"/>
    <property type="match status" value="1"/>
</dbReference>
<dbReference type="SUPFAM" id="SSF55271">
    <property type="entry name" value="DNA repair protein MutS, domain I"/>
    <property type="match status" value="1"/>
</dbReference>
<dbReference type="Gene3D" id="6.10.140.430">
    <property type="match status" value="1"/>
</dbReference>
<dbReference type="EMBL" id="FO704551">
    <property type="protein sequence ID" value="CDG22412.1"/>
    <property type="molecule type" value="Genomic_DNA"/>
</dbReference>
<dbReference type="InterPro" id="IPR036187">
    <property type="entry name" value="DNA_mismatch_repair_MutS_sf"/>
</dbReference>
<dbReference type="SUPFAM" id="SSF52540">
    <property type="entry name" value="P-loop containing nucleoside triphosphate hydrolases"/>
    <property type="match status" value="1"/>
</dbReference>
<dbReference type="FunFam" id="3.40.50.300:FF:000283">
    <property type="entry name" value="DNA mismatch repair protein MutS"/>
    <property type="match status" value="1"/>
</dbReference>
<dbReference type="InterPro" id="IPR036678">
    <property type="entry name" value="MutS_con_dom_sf"/>
</dbReference>
<dbReference type="PIRSF" id="PIRSF037677">
    <property type="entry name" value="DNA_mis_repair_Msh6"/>
    <property type="match status" value="1"/>
</dbReference>
<dbReference type="InterPro" id="IPR027417">
    <property type="entry name" value="P-loop_NTPase"/>
</dbReference>
<dbReference type="Proteomes" id="UP000032735">
    <property type="component" value="Chromosome"/>
</dbReference>
<evidence type="ECO:0000256" key="8">
    <source>
        <dbReference type="ARBA" id="ARBA00024647"/>
    </source>
</evidence>
<dbReference type="GO" id="GO:0005829">
    <property type="term" value="C:cytosol"/>
    <property type="evidence" value="ECO:0007669"/>
    <property type="project" value="TreeGrafter"/>
</dbReference>
<dbReference type="FunFam" id="3.30.420.110:FF:000001">
    <property type="entry name" value="DNA mismatch repair protein MutS"/>
    <property type="match status" value="1"/>
</dbReference>
<dbReference type="InterPro" id="IPR045076">
    <property type="entry name" value="MutS"/>
</dbReference>
<evidence type="ECO:0000256" key="3">
    <source>
        <dbReference type="ARBA" id="ARBA00022741"/>
    </source>
</evidence>
<keyword evidence="5 9" id="KW-0067">ATP-binding</keyword>
<dbReference type="STRING" id="1354304.XPG1_2760"/>
<evidence type="ECO:0000256" key="5">
    <source>
        <dbReference type="ARBA" id="ARBA00022840"/>
    </source>
</evidence>
<sequence>MNQINMKESPAKDIDSHTPMMQQYLRLKAQHPDILLLYRMGDFYELFYDDAKKAAKLLDISLTKRGQSAGQPIPMAGVPYHAIENYLAKLVQLGESAALCEQVGDPATTKGPVERKVVRIVTPGTVTDEALLQERQDNLLAAIWYDSQGFGYATLDITSGRFRVSEMADEDTIAAELQRTRPAELLYPETFEHMTLIESYRGLRRRPMWEFELETARQQLNLQFGTHDLIGFGVEKATLALRAAGCLLQYVKDTQRTALPHIRNLTMERQQDTVIMDAATRRNLELTQNLSGGTENTLSSVLDQCVTPMGSRMLKRWLHTPIRNQAVLENRQQAIAALQEIGDELQPFLRQVGDLERVLARLALRSARPRDLARMRHAFQQLPDIHQIMTSSDSPYIQMLQQRVGHFDELQALLEKAIVETPPVLVRDGGVIATGYHTELDEWRALADGASDYLDQLEIREREKLGIDTLKVGFNAVHGYYIQVSRGQSHLVPIHYVRRQTLKNAERYIIPELKEYEDKVLTSKGKALAIEKALYEALFDLLLPHLANLQTCAEALSELDVLANLAERAETLNYTCPTLSDKTGIQITGGRHPVVEHVLSEPFIANPLALSSQRRLLIITGPNMGGKSTYMRQAALITLLAYIGSFVPAEKAVIGPVDRIFTRVGASDDLASGRSTFMVEMTETANILHNATEHSLVLMDEIGRGTSTYDGLSLAWACAENLANRIKAMTLFATHYFELTTLPEKLEGVVNIHLDAVEHGDTIAFMHNVQEGAASKSYGLAVASLAGVPRDVIKRARQKLKELESHSNQAAASHVDTPQLTLLTEETSPAVEALENLNPDTLTPRQALEWIYRLKDMV</sequence>
<keyword evidence="4 9" id="KW-0227">DNA damage</keyword>
<evidence type="ECO:0000256" key="1">
    <source>
        <dbReference type="ARBA" id="ARBA00006271"/>
    </source>
</evidence>
<dbReference type="Pfam" id="PF05188">
    <property type="entry name" value="MutS_II"/>
    <property type="match status" value="1"/>
</dbReference>
<proteinExistence type="inferred from homology"/>
<evidence type="ECO:0000259" key="11">
    <source>
        <dbReference type="PROSITE" id="PS00486"/>
    </source>
</evidence>
<dbReference type="InterPro" id="IPR000432">
    <property type="entry name" value="DNA_mismatch_repair_MutS_C"/>
</dbReference>
<dbReference type="NCBIfam" id="NF003810">
    <property type="entry name" value="PRK05399.1"/>
    <property type="match status" value="1"/>
</dbReference>
<dbReference type="InterPro" id="IPR007696">
    <property type="entry name" value="DNA_mismatch_repair_MutS_core"/>
</dbReference>
<dbReference type="GO" id="GO:0005524">
    <property type="term" value="F:ATP binding"/>
    <property type="evidence" value="ECO:0007669"/>
    <property type="project" value="UniProtKB-UniRule"/>
</dbReference>
<reference evidence="12 13" key="1">
    <citation type="submission" date="2013-07" db="EMBL/GenBank/DDBJ databases">
        <authorList>
            <person name="Genoscope - CEA"/>
        </authorList>
    </citation>
    <scope>NUCLEOTIDE SEQUENCE [LARGE SCALE GENOMIC DNA]</scope>
    <source>
        <strain evidence="12 13">G6</strain>
    </source>
</reference>
<dbReference type="GO" id="GO:0140664">
    <property type="term" value="F:ATP-dependent DNA damage sensor activity"/>
    <property type="evidence" value="ECO:0007669"/>
    <property type="project" value="InterPro"/>
</dbReference>